<dbReference type="Pfam" id="PF10417">
    <property type="entry name" value="1-cysPrx_C"/>
    <property type="match status" value="1"/>
</dbReference>
<accession>A0A9Q0L8N3</accession>
<dbReference type="OrthoDB" id="2996783at2759"/>
<sequence>MADHDSLLKEICDLKKKLDEINAMPLIGDKSPEFEAETTMGPIKFPQHFSGKWVILFSHPGDFTPVCTTEFMTFATMHKDFQKLNCELIGLSIDSNFSHIAWVRTIEEKIKYKDMEKVQITFPVIADSDMNVAKKFGMLHQSTSKTQTVRAVFIIDPQAIIRAIIYYPLSNGRNMDEIMRLLVAMQTSDKNKVATPANWKPGEDVIVPPPNTVEMAEVRTHQKSVDAKDWFFATKKI</sequence>
<dbReference type="InterPro" id="IPR050217">
    <property type="entry name" value="Peroxiredoxin"/>
</dbReference>
<evidence type="ECO:0000313" key="11">
    <source>
        <dbReference type="EMBL" id="KAJ5068372.1"/>
    </source>
</evidence>
<protein>
    <submittedName>
        <fullName evidence="11">Peroxiredoxin prx1</fullName>
    </submittedName>
</protein>
<comment type="similarity">
    <text evidence="1">Belongs to the peroxiredoxin family. AhpC/Prx1 subfamily.</text>
</comment>
<dbReference type="PROSITE" id="PS51352">
    <property type="entry name" value="THIOREDOXIN_2"/>
    <property type="match status" value="1"/>
</dbReference>
<evidence type="ECO:0000256" key="1">
    <source>
        <dbReference type="ARBA" id="ARBA00009796"/>
    </source>
</evidence>
<dbReference type="PIRSF" id="PIRSF000239">
    <property type="entry name" value="AHPC"/>
    <property type="match status" value="1"/>
</dbReference>
<dbReference type="InterPro" id="IPR019479">
    <property type="entry name" value="Peroxiredoxin_C"/>
</dbReference>
<comment type="similarity">
    <text evidence="7">Belongs to the peroxiredoxin family. Prx6 subfamily.</text>
</comment>
<dbReference type="InterPro" id="IPR013766">
    <property type="entry name" value="Thioredoxin_domain"/>
</dbReference>
<evidence type="ECO:0000256" key="2">
    <source>
        <dbReference type="ARBA" id="ARBA00022490"/>
    </source>
</evidence>
<reference evidence="11" key="1">
    <citation type="submission" date="2022-10" db="EMBL/GenBank/DDBJ databases">
        <title>Novel sulphate-reducing endosymbionts in the free-living metamonad Anaeramoeba.</title>
        <authorList>
            <person name="Jerlstrom-Hultqvist J."/>
            <person name="Cepicka I."/>
            <person name="Gallot-Lavallee L."/>
            <person name="Salas-Leiva D."/>
            <person name="Curtis B.A."/>
            <person name="Zahonova K."/>
            <person name="Pipaliya S."/>
            <person name="Dacks J."/>
            <person name="Roger A.J."/>
        </authorList>
    </citation>
    <scope>NUCLEOTIDE SEQUENCE</scope>
    <source>
        <strain evidence="11">BMAN</strain>
    </source>
</reference>
<evidence type="ECO:0000256" key="9">
    <source>
        <dbReference type="PIRSR" id="PIRSR000239-1"/>
    </source>
</evidence>
<dbReference type="AlphaFoldDB" id="A0A9Q0L8N3"/>
<keyword evidence="2" id="KW-0963">Cytoplasm</keyword>
<keyword evidence="6 8" id="KW-0676">Redox-active center</keyword>
<dbReference type="PANTHER" id="PTHR10681:SF128">
    <property type="entry name" value="THIOREDOXIN-DEPENDENT PEROXIDE REDUCTASE, MITOCHONDRIAL"/>
    <property type="match status" value="1"/>
</dbReference>
<dbReference type="GO" id="GO:0008379">
    <property type="term" value="F:thioredoxin peroxidase activity"/>
    <property type="evidence" value="ECO:0007669"/>
    <property type="project" value="TreeGrafter"/>
</dbReference>
<dbReference type="HAMAP" id="MF_00401">
    <property type="entry name" value="Peroxiredoxin"/>
    <property type="match status" value="1"/>
</dbReference>
<comment type="function">
    <text evidence="8">Thiol-specific peroxidase that catalyzes the reduction of hydrogen peroxide and organic hydroperoxides to water and alcohols, respectively.</text>
</comment>
<dbReference type="OMA" id="HGPMNIP"/>
<evidence type="ECO:0000256" key="8">
    <source>
        <dbReference type="PIRNR" id="PIRNR000239"/>
    </source>
</evidence>
<dbReference type="Pfam" id="PF00578">
    <property type="entry name" value="AhpC-TSA"/>
    <property type="match status" value="1"/>
</dbReference>
<evidence type="ECO:0000313" key="12">
    <source>
        <dbReference type="Proteomes" id="UP001149090"/>
    </source>
</evidence>
<comment type="caution">
    <text evidence="11">The sequence shown here is derived from an EMBL/GenBank/DDBJ whole genome shotgun (WGS) entry which is preliminary data.</text>
</comment>
<dbReference type="CDD" id="cd03016">
    <property type="entry name" value="PRX_1cys"/>
    <property type="match status" value="1"/>
</dbReference>
<evidence type="ECO:0000256" key="4">
    <source>
        <dbReference type="ARBA" id="ARBA00022862"/>
    </source>
</evidence>
<keyword evidence="5 8" id="KW-0560">Oxidoreductase</keyword>
<dbReference type="InterPro" id="IPR024706">
    <property type="entry name" value="Peroxiredoxin_AhpC-typ"/>
</dbReference>
<feature type="domain" description="Thioredoxin" evidence="10">
    <location>
        <begin position="25"/>
        <end position="187"/>
    </location>
</feature>
<dbReference type="GO" id="GO:0045454">
    <property type="term" value="P:cell redox homeostasis"/>
    <property type="evidence" value="ECO:0007669"/>
    <property type="project" value="TreeGrafter"/>
</dbReference>
<proteinExistence type="inferred from homology"/>
<dbReference type="EMBL" id="JAPDFW010000116">
    <property type="protein sequence ID" value="KAJ5068372.1"/>
    <property type="molecule type" value="Genomic_DNA"/>
</dbReference>
<keyword evidence="12" id="KW-1185">Reference proteome</keyword>
<evidence type="ECO:0000259" key="10">
    <source>
        <dbReference type="PROSITE" id="PS51352"/>
    </source>
</evidence>
<evidence type="ECO:0000256" key="5">
    <source>
        <dbReference type="ARBA" id="ARBA00023002"/>
    </source>
</evidence>
<dbReference type="Gene3D" id="3.30.1020.10">
    <property type="entry name" value="Antioxidant, Horf6, Chain A, domain2"/>
    <property type="match status" value="1"/>
</dbReference>
<dbReference type="GO" id="GO:0033554">
    <property type="term" value="P:cellular response to stress"/>
    <property type="evidence" value="ECO:0007669"/>
    <property type="project" value="TreeGrafter"/>
</dbReference>
<evidence type="ECO:0000256" key="6">
    <source>
        <dbReference type="ARBA" id="ARBA00023284"/>
    </source>
</evidence>
<name>A0A9Q0L8N3_ANAIG</name>
<organism evidence="11 12">
    <name type="scientific">Anaeramoeba ignava</name>
    <name type="common">Anaerobic marine amoeba</name>
    <dbReference type="NCBI Taxonomy" id="1746090"/>
    <lineage>
        <taxon>Eukaryota</taxon>
        <taxon>Metamonada</taxon>
        <taxon>Anaeramoebidae</taxon>
        <taxon>Anaeramoeba</taxon>
    </lineage>
</organism>
<dbReference type="PANTHER" id="PTHR10681">
    <property type="entry name" value="THIOREDOXIN PEROXIDASE"/>
    <property type="match status" value="1"/>
</dbReference>
<gene>
    <name evidence="11" type="ORF">M0811_12355</name>
</gene>
<keyword evidence="4 8" id="KW-0049">Antioxidant</keyword>
<dbReference type="InterPro" id="IPR036249">
    <property type="entry name" value="Thioredoxin-like_sf"/>
</dbReference>
<evidence type="ECO:0000256" key="3">
    <source>
        <dbReference type="ARBA" id="ARBA00022559"/>
    </source>
</evidence>
<keyword evidence="3 8" id="KW-0575">Peroxidase</keyword>
<dbReference type="GO" id="GO:0005829">
    <property type="term" value="C:cytosol"/>
    <property type="evidence" value="ECO:0007669"/>
    <property type="project" value="TreeGrafter"/>
</dbReference>
<dbReference type="GO" id="GO:0042744">
    <property type="term" value="P:hydrogen peroxide catabolic process"/>
    <property type="evidence" value="ECO:0007669"/>
    <property type="project" value="TreeGrafter"/>
</dbReference>
<dbReference type="Gene3D" id="3.40.30.10">
    <property type="entry name" value="Glutaredoxin"/>
    <property type="match status" value="1"/>
</dbReference>
<dbReference type="SUPFAM" id="SSF52833">
    <property type="entry name" value="Thioredoxin-like"/>
    <property type="match status" value="1"/>
</dbReference>
<dbReference type="Proteomes" id="UP001149090">
    <property type="component" value="Unassembled WGS sequence"/>
</dbReference>
<evidence type="ECO:0000256" key="7">
    <source>
        <dbReference type="ARBA" id="ARBA00025719"/>
    </source>
</evidence>
<dbReference type="InterPro" id="IPR045020">
    <property type="entry name" value="PRX_1cys"/>
</dbReference>
<dbReference type="InterPro" id="IPR000866">
    <property type="entry name" value="AhpC/TSA"/>
</dbReference>
<dbReference type="FunFam" id="3.40.30.10:FF:000011">
    <property type="entry name" value="Peroxiredoxin PRX1"/>
    <property type="match status" value="1"/>
</dbReference>
<feature type="active site" description="Cysteine sulfenic acid (-SOH) intermediate; for peroxidase activity" evidence="9">
    <location>
        <position position="67"/>
    </location>
</feature>
<dbReference type="InterPro" id="IPR022915">
    <property type="entry name" value="Peroxiredoxin_TDXH"/>
</dbReference>
<dbReference type="NCBIfam" id="NF009668">
    <property type="entry name" value="PRK13189.1"/>
    <property type="match status" value="1"/>
</dbReference>
<dbReference type="GO" id="GO:0006979">
    <property type="term" value="P:response to oxidative stress"/>
    <property type="evidence" value="ECO:0007669"/>
    <property type="project" value="TreeGrafter"/>
</dbReference>